<keyword evidence="1" id="KW-0472">Membrane</keyword>
<keyword evidence="1" id="KW-0812">Transmembrane</keyword>
<keyword evidence="1" id="KW-1133">Transmembrane helix</keyword>
<dbReference type="AlphaFoldDB" id="A0A0R1XAS6"/>
<dbReference type="eggNOG" id="ENOG5032FD7">
    <property type="taxonomic scope" value="Bacteria"/>
</dbReference>
<dbReference type="OrthoDB" id="9919795at2"/>
<accession>A0A0R1XAS6</accession>
<evidence type="ECO:0008006" key="4">
    <source>
        <dbReference type="Google" id="ProtNLM"/>
    </source>
</evidence>
<protein>
    <recommendedName>
        <fullName evidence="4">DUF4878 domain-containing protein</fullName>
    </recommendedName>
</protein>
<dbReference type="EMBL" id="AZFW01000150">
    <property type="protein sequence ID" value="KRM23708.1"/>
    <property type="molecule type" value="Genomic_DNA"/>
</dbReference>
<sequence length="145" mass="16167">MRRFAGIIIVGLFIVLAVGGYWFYAVDRTPVTTEGQAVQTVLKKNLTAVNQGDVAGYLATIVPSQRAKTRAAVTKALTKRQTKVKLRQFRVQKQAGSRIAAKIDELQTDQRNGQAQVLEANVSFERHQGRWYIAQLVVFNAVRAH</sequence>
<proteinExistence type="predicted"/>
<name>A0A0R1XAS6_9LACO</name>
<evidence type="ECO:0000313" key="2">
    <source>
        <dbReference type="EMBL" id="KRM23708.1"/>
    </source>
</evidence>
<evidence type="ECO:0000313" key="3">
    <source>
        <dbReference type="Proteomes" id="UP000050949"/>
    </source>
</evidence>
<gene>
    <name evidence="2" type="ORF">FC91_GL001566</name>
</gene>
<comment type="caution">
    <text evidence="2">The sequence shown here is derived from an EMBL/GenBank/DDBJ whole genome shotgun (WGS) entry which is preliminary data.</text>
</comment>
<evidence type="ECO:0000256" key="1">
    <source>
        <dbReference type="SAM" id="Phobius"/>
    </source>
</evidence>
<dbReference type="RefSeq" id="WP_027828328.1">
    <property type="nucleotide sequence ID" value="NZ_AUEH01000017.1"/>
</dbReference>
<reference evidence="2 3" key="1">
    <citation type="journal article" date="2015" name="Genome Announc.">
        <title>Expanding the biotechnology potential of lactobacilli through comparative genomics of 213 strains and associated genera.</title>
        <authorList>
            <person name="Sun Z."/>
            <person name="Harris H.M."/>
            <person name="McCann A."/>
            <person name="Guo C."/>
            <person name="Argimon S."/>
            <person name="Zhang W."/>
            <person name="Yang X."/>
            <person name="Jeffery I.B."/>
            <person name="Cooney J.C."/>
            <person name="Kagawa T.F."/>
            <person name="Liu W."/>
            <person name="Song Y."/>
            <person name="Salvetti E."/>
            <person name="Wrobel A."/>
            <person name="Rasinkangas P."/>
            <person name="Parkhill J."/>
            <person name="Rea M.C."/>
            <person name="O'Sullivan O."/>
            <person name="Ritari J."/>
            <person name="Douillard F.P."/>
            <person name="Paul Ross R."/>
            <person name="Yang R."/>
            <person name="Briner A.E."/>
            <person name="Felis G.E."/>
            <person name="de Vos W.M."/>
            <person name="Barrangou R."/>
            <person name="Klaenhammer T.R."/>
            <person name="Caufield P.W."/>
            <person name="Cui Y."/>
            <person name="Zhang H."/>
            <person name="O'Toole P.W."/>
        </authorList>
    </citation>
    <scope>NUCLEOTIDE SEQUENCE [LARGE SCALE GENOMIC DNA]</scope>
    <source>
        <strain evidence="2 3">DSM 16991</strain>
    </source>
</reference>
<dbReference type="Proteomes" id="UP000050949">
    <property type="component" value="Unassembled WGS sequence"/>
</dbReference>
<organism evidence="2 3">
    <name type="scientific">Schleiferilactobacillus harbinensis DSM 16991</name>
    <dbReference type="NCBI Taxonomy" id="1122147"/>
    <lineage>
        <taxon>Bacteria</taxon>
        <taxon>Bacillati</taxon>
        <taxon>Bacillota</taxon>
        <taxon>Bacilli</taxon>
        <taxon>Lactobacillales</taxon>
        <taxon>Lactobacillaceae</taxon>
        <taxon>Schleiferilactobacillus</taxon>
    </lineage>
</organism>
<dbReference type="PATRIC" id="fig|1122147.4.peg.1625"/>
<feature type="transmembrane region" description="Helical" evidence="1">
    <location>
        <begin position="7"/>
        <end position="24"/>
    </location>
</feature>